<reference evidence="1" key="1">
    <citation type="submission" date="2023-06" db="EMBL/GenBank/DDBJ databases">
        <authorList>
            <consortium name="Lawrence Berkeley National Laboratory"/>
            <person name="Ahrendt S."/>
            <person name="Sahu N."/>
            <person name="Indic B."/>
            <person name="Wong-Bajracharya J."/>
            <person name="Merenyi Z."/>
            <person name="Ke H.-M."/>
            <person name="Monk M."/>
            <person name="Kocsube S."/>
            <person name="Drula E."/>
            <person name="Lipzen A."/>
            <person name="Balint B."/>
            <person name="Henrissat B."/>
            <person name="Andreopoulos B."/>
            <person name="Martin F.M."/>
            <person name="Harder C.B."/>
            <person name="Rigling D."/>
            <person name="Ford K.L."/>
            <person name="Foster G.D."/>
            <person name="Pangilinan J."/>
            <person name="Papanicolaou A."/>
            <person name="Barry K."/>
            <person name="LaButti K."/>
            <person name="Viragh M."/>
            <person name="Koriabine M."/>
            <person name="Yan M."/>
            <person name="Riley R."/>
            <person name="Champramary S."/>
            <person name="Plett K.L."/>
            <person name="Tsai I.J."/>
            <person name="Slot J."/>
            <person name="Sipos G."/>
            <person name="Plett J."/>
            <person name="Nagy L.G."/>
            <person name="Grigoriev I.V."/>
        </authorList>
    </citation>
    <scope>NUCLEOTIDE SEQUENCE</scope>
    <source>
        <strain evidence="1">FPL87.14</strain>
    </source>
</reference>
<sequence length="76" mass="8591">LPRILIVALGAPPSHSRVETNYNSLLSQGIEKVFLDLGFVTHETFIRQPLHLRIFGLEEHVENSARAQSTGYIHRV</sequence>
<accession>A0AA39JR22</accession>
<evidence type="ECO:0000313" key="2">
    <source>
        <dbReference type="Proteomes" id="UP001175226"/>
    </source>
</evidence>
<evidence type="ECO:0000313" key="1">
    <source>
        <dbReference type="EMBL" id="KAK0447340.1"/>
    </source>
</evidence>
<dbReference type="Proteomes" id="UP001175226">
    <property type="component" value="Unassembled WGS sequence"/>
</dbReference>
<comment type="caution">
    <text evidence="1">The sequence shown here is derived from an EMBL/GenBank/DDBJ whole genome shotgun (WGS) entry which is preliminary data.</text>
</comment>
<protein>
    <submittedName>
        <fullName evidence="1">Uncharacterized protein</fullName>
    </submittedName>
</protein>
<dbReference type="EMBL" id="JAUEPT010000012">
    <property type="protein sequence ID" value="KAK0447340.1"/>
    <property type="molecule type" value="Genomic_DNA"/>
</dbReference>
<name>A0AA39JR22_9AGAR</name>
<feature type="non-terminal residue" evidence="1">
    <location>
        <position position="1"/>
    </location>
</feature>
<proteinExistence type="predicted"/>
<organism evidence="1 2">
    <name type="scientific">Armillaria borealis</name>
    <dbReference type="NCBI Taxonomy" id="47425"/>
    <lineage>
        <taxon>Eukaryota</taxon>
        <taxon>Fungi</taxon>
        <taxon>Dikarya</taxon>
        <taxon>Basidiomycota</taxon>
        <taxon>Agaricomycotina</taxon>
        <taxon>Agaricomycetes</taxon>
        <taxon>Agaricomycetidae</taxon>
        <taxon>Agaricales</taxon>
        <taxon>Marasmiineae</taxon>
        <taxon>Physalacriaceae</taxon>
        <taxon>Armillaria</taxon>
    </lineage>
</organism>
<gene>
    <name evidence="1" type="ORF">EV421DRAFT_2033702</name>
</gene>
<keyword evidence="2" id="KW-1185">Reference proteome</keyword>
<dbReference type="AlphaFoldDB" id="A0AA39JR22"/>